<accession>A0A235BS57</accession>
<name>A0A235BS57_UNCW3</name>
<comment type="caution">
    <text evidence="1">The sequence shown here is derived from an EMBL/GenBank/DDBJ whole genome shotgun (WGS) entry which is preliminary data.</text>
</comment>
<evidence type="ECO:0000313" key="2">
    <source>
        <dbReference type="Proteomes" id="UP000215215"/>
    </source>
</evidence>
<dbReference type="EMBL" id="NOZQ01000146">
    <property type="protein sequence ID" value="OYD15051.1"/>
    <property type="molecule type" value="Genomic_DNA"/>
</dbReference>
<proteinExistence type="predicted"/>
<gene>
    <name evidence="1" type="ORF">CH333_06680</name>
</gene>
<dbReference type="AlphaFoldDB" id="A0A235BS57"/>
<dbReference type="Proteomes" id="UP000215215">
    <property type="component" value="Unassembled WGS sequence"/>
</dbReference>
<evidence type="ECO:0000313" key="1">
    <source>
        <dbReference type="EMBL" id="OYD15051.1"/>
    </source>
</evidence>
<protein>
    <submittedName>
        <fullName evidence="1">Uncharacterized protein</fullName>
    </submittedName>
</protein>
<organism evidence="1 2">
    <name type="scientific">candidate division WOR-3 bacterium JGI_Cruoil_03_44_89</name>
    <dbReference type="NCBI Taxonomy" id="1973748"/>
    <lineage>
        <taxon>Bacteria</taxon>
        <taxon>Bacteria division WOR-3</taxon>
    </lineage>
</organism>
<reference evidence="1 2" key="1">
    <citation type="submission" date="2017-07" db="EMBL/GenBank/DDBJ databases">
        <title>Recovery of genomes from metagenomes via a dereplication, aggregation, and scoring strategy.</title>
        <authorList>
            <person name="Sieber C.M."/>
            <person name="Probst A.J."/>
            <person name="Sharrar A."/>
            <person name="Thomas B.C."/>
            <person name="Hess M."/>
            <person name="Tringe S.G."/>
            <person name="Banfield J.F."/>
        </authorList>
    </citation>
    <scope>NUCLEOTIDE SEQUENCE [LARGE SCALE GENOMIC DNA]</scope>
    <source>
        <strain evidence="1">JGI_Cruoil_03_44_89</strain>
    </source>
</reference>
<sequence length="150" mass="17064">MPTKLNLSLPPELENERTHYHSLIVSSLNHVVFWFGDVGFTVDPDEIITDAVVYNDTDLLRSGMAEVFGIPLDQIIKTFCGTVHDKTLSILSIEKYESIYKTLYPDYQWNEDCYKKLAIHELAHKAHALIATILSHLCIDGEASGRLYPR</sequence>